<sequence>MTKISTATTAPRRPGRPRKNPLPAQQNAAASDAAALDHDQDGETAAVDEVEAELVPAFKGGRPRRGTASDGQQPVEAPAPKPSRSVIKPDYKRDHKPDDFAQQLSKAVADDNGRVDRVKLRALAEANGVWNPAYERLNVGQARMNVGNRLRAKARKGQAVVWVMPVG</sequence>
<protein>
    <submittedName>
        <fullName evidence="2">Uncharacterized protein</fullName>
    </submittedName>
</protein>
<dbReference type="Proteomes" id="UP000183447">
    <property type="component" value="Unassembled WGS sequence"/>
</dbReference>
<dbReference type="AlphaFoldDB" id="A0A1K2HXA7"/>
<accession>A0A1K2HXA7</accession>
<proteinExistence type="predicted"/>
<name>A0A1K2HXA7_9HYPH</name>
<dbReference type="OrthoDB" id="7816390at2"/>
<evidence type="ECO:0000313" key="3">
    <source>
        <dbReference type="Proteomes" id="UP000183447"/>
    </source>
</evidence>
<gene>
    <name evidence="2" type="ORF">SAMN02983003_1335</name>
</gene>
<feature type="region of interest" description="Disordered" evidence="1">
    <location>
        <begin position="1"/>
        <end position="97"/>
    </location>
</feature>
<feature type="compositionally biased region" description="Acidic residues" evidence="1">
    <location>
        <begin position="42"/>
        <end position="52"/>
    </location>
</feature>
<evidence type="ECO:0000313" key="2">
    <source>
        <dbReference type="EMBL" id="SFZ82893.1"/>
    </source>
</evidence>
<feature type="compositionally biased region" description="Basic and acidic residues" evidence="1">
    <location>
        <begin position="87"/>
        <end position="97"/>
    </location>
</feature>
<keyword evidence="3" id="KW-1185">Reference proteome</keyword>
<feature type="compositionally biased region" description="Low complexity" evidence="1">
    <location>
        <begin position="24"/>
        <end position="34"/>
    </location>
</feature>
<evidence type="ECO:0000256" key="1">
    <source>
        <dbReference type="SAM" id="MobiDB-lite"/>
    </source>
</evidence>
<dbReference type="RefSeq" id="WP_072340072.1">
    <property type="nucleotide sequence ID" value="NZ_FPKU01000001.1"/>
</dbReference>
<organism evidence="2 3">
    <name type="scientific">Devosia enhydra</name>
    <dbReference type="NCBI Taxonomy" id="665118"/>
    <lineage>
        <taxon>Bacteria</taxon>
        <taxon>Pseudomonadati</taxon>
        <taxon>Pseudomonadota</taxon>
        <taxon>Alphaproteobacteria</taxon>
        <taxon>Hyphomicrobiales</taxon>
        <taxon>Devosiaceae</taxon>
        <taxon>Devosia</taxon>
    </lineage>
</organism>
<feature type="compositionally biased region" description="Low complexity" evidence="1">
    <location>
        <begin position="1"/>
        <end position="12"/>
    </location>
</feature>
<reference evidence="2 3" key="1">
    <citation type="submission" date="2016-11" db="EMBL/GenBank/DDBJ databases">
        <authorList>
            <person name="Jaros S."/>
            <person name="Januszkiewicz K."/>
            <person name="Wedrychowicz H."/>
        </authorList>
    </citation>
    <scope>NUCLEOTIDE SEQUENCE [LARGE SCALE GENOMIC DNA]</scope>
    <source>
        <strain evidence="2 3">ATCC 23634</strain>
    </source>
</reference>
<dbReference type="EMBL" id="FPKU01000001">
    <property type="protein sequence ID" value="SFZ82893.1"/>
    <property type="molecule type" value="Genomic_DNA"/>
</dbReference>